<reference evidence="1" key="1">
    <citation type="submission" date="2022-06" db="EMBL/GenBank/DDBJ databases">
        <authorList>
            <person name="Berger JAMES D."/>
            <person name="Berger JAMES D."/>
        </authorList>
    </citation>
    <scope>NUCLEOTIDE SEQUENCE [LARGE SCALE GENOMIC DNA]</scope>
</reference>
<dbReference type="AlphaFoldDB" id="A0AA85K449"/>
<protein>
    <submittedName>
        <fullName evidence="2">Uncharacterized protein</fullName>
    </submittedName>
</protein>
<name>A0AA85K449_TRIRE</name>
<keyword evidence="1" id="KW-1185">Reference proteome</keyword>
<accession>A0AA85K449</accession>
<dbReference type="Proteomes" id="UP000050795">
    <property type="component" value="Unassembled WGS sequence"/>
</dbReference>
<evidence type="ECO:0000313" key="2">
    <source>
        <dbReference type="WBParaSite" id="TREG1_65420.1"/>
    </source>
</evidence>
<reference evidence="2" key="2">
    <citation type="submission" date="2023-11" db="UniProtKB">
        <authorList>
            <consortium name="WormBaseParasite"/>
        </authorList>
    </citation>
    <scope>IDENTIFICATION</scope>
</reference>
<sequence length="146" mass="16345">MSPTFNFRQKFFHLSLVCSVRTYYFNHLFQNISFMCLACFHLLVVGIPSPLESSMPGLPLNNNNLFGVNTSKSLTSSLTGDNGRSFNIRSASQKNVSSVSSFKLWFLIMELKIRLIIPISLSHSPPLWLACGGLKCHSMFVFSNSS</sequence>
<dbReference type="WBParaSite" id="TREG1_65420.1">
    <property type="protein sequence ID" value="TREG1_65420.1"/>
    <property type="gene ID" value="TREG1_65420"/>
</dbReference>
<organism evidence="1 2">
    <name type="scientific">Trichobilharzia regenti</name>
    <name type="common">Nasal bird schistosome</name>
    <dbReference type="NCBI Taxonomy" id="157069"/>
    <lineage>
        <taxon>Eukaryota</taxon>
        <taxon>Metazoa</taxon>
        <taxon>Spiralia</taxon>
        <taxon>Lophotrochozoa</taxon>
        <taxon>Platyhelminthes</taxon>
        <taxon>Trematoda</taxon>
        <taxon>Digenea</taxon>
        <taxon>Strigeidida</taxon>
        <taxon>Schistosomatoidea</taxon>
        <taxon>Schistosomatidae</taxon>
        <taxon>Trichobilharzia</taxon>
    </lineage>
</organism>
<proteinExistence type="predicted"/>
<evidence type="ECO:0000313" key="1">
    <source>
        <dbReference type="Proteomes" id="UP000050795"/>
    </source>
</evidence>